<evidence type="ECO:0000313" key="12">
    <source>
        <dbReference type="EMBL" id="ADE38578.1"/>
    </source>
</evidence>
<dbReference type="InterPro" id="IPR010065">
    <property type="entry name" value="AA_ABC_transptr_permease_3TM"/>
</dbReference>
<dbReference type="KEGG" id="apb:SAR116_0335"/>
<dbReference type="EC" id="1.3.5.1" evidence="12"/>
<dbReference type="Proteomes" id="UP000007460">
    <property type="component" value="Chromosome"/>
</dbReference>
<dbReference type="RefSeq" id="WP_013045208.1">
    <property type="nucleotide sequence ID" value="NC_014010.1"/>
</dbReference>
<dbReference type="GO" id="GO:0008177">
    <property type="term" value="F:succinate dehydrogenase (quinone) activity"/>
    <property type="evidence" value="ECO:0007669"/>
    <property type="project" value="UniProtKB-EC"/>
</dbReference>
<evidence type="ECO:0000256" key="7">
    <source>
        <dbReference type="ARBA" id="ARBA00022970"/>
    </source>
</evidence>
<protein>
    <submittedName>
        <fullName evidence="12">Amino acid ABC transporter permease protein</fullName>
        <ecNumber evidence="12">1.3.5.1</ecNumber>
    </submittedName>
</protein>
<dbReference type="AlphaFoldDB" id="D5BQ80"/>
<feature type="transmembrane region" description="Helical" evidence="10">
    <location>
        <begin position="157"/>
        <end position="176"/>
    </location>
</feature>
<dbReference type="NCBIfam" id="TIGR01726">
    <property type="entry name" value="HEQRo_perm_3TM"/>
    <property type="match status" value="1"/>
</dbReference>
<feature type="transmembrane region" description="Helical" evidence="10">
    <location>
        <begin position="85"/>
        <end position="110"/>
    </location>
</feature>
<keyword evidence="6 10" id="KW-0812">Transmembrane</keyword>
<evidence type="ECO:0000256" key="6">
    <source>
        <dbReference type="ARBA" id="ARBA00022692"/>
    </source>
</evidence>
<gene>
    <name evidence="12" type="ordered locus">SAR116_0335</name>
</gene>
<keyword evidence="8 10" id="KW-1133">Transmembrane helix</keyword>
<keyword evidence="9 10" id="KW-0472">Membrane</keyword>
<evidence type="ECO:0000256" key="3">
    <source>
        <dbReference type="ARBA" id="ARBA00010072"/>
    </source>
</evidence>
<organism evidence="12 13">
    <name type="scientific">Puniceispirillum marinum (strain IMCC1322)</name>
    <dbReference type="NCBI Taxonomy" id="488538"/>
    <lineage>
        <taxon>Bacteria</taxon>
        <taxon>Pseudomonadati</taxon>
        <taxon>Pseudomonadota</taxon>
        <taxon>Alphaproteobacteria</taxon>
        <taxon>Candidatus Puniceispirillales</taxon>
        <taxon>Candidatus Puniceispirillaceae</taxon>
        <taxon>Candidatus Puniceispirillum</taxon>
    </lineage>
</organism>
<dbReference type="InterPro" id="IPR000515">
    <property type="entry name" value="MetI-like"/>
</dbReference>
<dbReference type="InterPro" id="IPR043429">
    <property type="entry name" value="ArtM/GltK/GlnP/TcyL/YhdX-like"/>
</dbReference>
<evidence type="ECO:0000256" key="4">
    <source>
        <dbReference type="ARBA" id="ARBA00022448"/>
    </source>
</evidence>
<dbReference type="EMBL" id="CP001751">
    <property type="protein sequence ID" value="ADE38578.1"/>
    <property type="molecule type" value="Genomic_DNA"/>
</dbReference>
<accession>D5BQ80</accession>
<comment type="similarity">
    <text evidence="3">Belongs to the binding-protein-dependent transport system permease family. HisMQ subfamily.</text>
</comment>
<dbReference type="eggNOG" id="COG0765">
    <property type="taxonomic scope" value="Bacteria"/>
</dbReference>
<keyword evidence="4 10" id="KW-0813">Transport</keyword>
<dbReference type="PROSITE" id="PS50928">
    <property type="entry name" value="ABC_TM1"/>
    <property type="match status" value="1"/>
</dbReference>
<feature type="transmembrane region" description="Helical" evidence="10">
    <location>
        <begin position="131"/>
        <end position="151"/>
    </location>
</feature>
<keyword evidence="7" id="KW-0029">Amino-acid transport</keyword>
<comment type="subcellular location">
    <subcellularLocation>
        <location evidence="2">Cell inner membrane</location>
        <topology evidence="2">Multi-pass membrane protein</topology>
    </subcellularLocation>
    <subcellularLocation>
        <location evidence="10">Cell membrane</location>
        <topology evidence="10">Multi-pass membrane protein</topology>
    </subcellularLocation>
</comment>
<keyword evidence="13" id="KW-1185">Reference proteome</keyword>
<comment type="function">
    <text evidence="1">Part of the binding-protein-dependent transport system for glutamine; probably responsible for the translocation of the substrate across the membrane.</text>
</comment>
<proteinExistence type="inferred from homology"/>
<sequence length="287" mass="31666">MMQTHPETPFLAKLLGVDGVRHPKDPASAHIARSLWQVAQAILLFCIIGWLIYAGAAAMEYRWQWYRVGPFFYRMIDGEFIPGPLFKGIIVTLQLAGISSILSIVIGALTAIGRMSNSIAGRSIASTYLEIIRNTPLLVQLFMFYFVLAPIFGIDRFWAGVLCLAAFEGSFAAEIIRGGIQAVERGQYEAADATGLSKFDKYRYVIVPQALPLILPPLTGLLISLIKHSAIVSVIAVAELTTEGLNLISDTYMAFEIWFIVAGMYLVLTTSLSVMVNILEVKMNRAR</sequence>
<feature type="transmembrane region" description="Helical" evidence="10">
    <location>
        <begin position="41"/>
        <end position="65"/>
    </location>
</feature>
<evidence type="ECO:0000256" key="1">
    <source>
        <dbReference type="ARBA" id="ARBA00003159"/>
    </source>
</evidence>
<keyword evidence="5" id="KW-1003">Cell membrane</keyword>
<evidence type="ECO:0000256" key="8">
    <source>
        <dbReference type="ARBA" id="ARBA00022989"/>
    </source>
</evidence>
<feature type="transmembrane region" description="Helical" evidence="10">
    <location>
        <begin position="213"/>
        <end position="237"/>
    </location>
</feature>
<dbReference type="SUPFAM" id="SSF161098">
    <property type="entry name" value="MetI-like"/>
    <property type="match status" value="1"/>
</dbReference>
<evidence type="ECO:0000256" key="9">
    <source>
        <dbReference type="ARBA" id="ARBA00023136"/>
    </source>
</evidence>
<evidence type="ECO:0000256" key="2">
    <source>
        <dbReference type="ARBA" id="ARBA00004429"/>
    </source>
</evidence>
<dbReference type="STRING" id="488538.SAR116_0335"/>
<dbReference type="PANTHER" id="PTHR30614">
    <property type="entry name" value="MEMBRANE COMPONENT OF AMINO ACID ABC TRANSPORTER"/>
    <property type="match status" value="1"/>
</dbReference>
<dbReference type="GO" id="GO:0043190">
    <property type="term" value="C:ATP-binding cassette (ABC) transporter complex"/>
    <property type="evidence" value="ECO:0007669"/>
    <property type="project" value="InterPro"/>
</dbReference>
<dbReference type="HOGENOM" id="CLU_019602_1_0_5"/>
<dbReference type="GO" id="GO:0022857">
    <property type="term" value="F:transmembrane transporter activity"/>
    <property type="evidence" value="ECO:0007669"/>
    <property type="project" value="InterPro"/>
</dbReference>
<evidence type="ECO:0000313" key="13">
    <source>
        <dbReference type="Proteomes" id="UP000007460"/>
    </source>
</evidence>
<name>D5BQ80_PUNMI</name>
<dbReference type="GO" id="GO:0006865">
    <property type="term" value="P:amino acid transport"/>
    <property type="evidence" value="ECO:0007669"/>
    <property type="project" value="UniProtKB-KW"/>
</dbReference>
<dbReference type="Gene3D" id="1.10.3720.10">
    <property type="entry name" value="MetI-like"/>
    <property type="match status" value="1"/>
</dbReference>
<evidence type="ECO:0000256" key="10">
    <source>
        <dbReference type="RuleBase" id="RU363032"/>
    </source>
</evidence>
<dbReference type="PANTHER" id="PTHR30614:SF20">
    <property type="entry name" value="GLUTAMINE TRANSPORT SYSTEM PERMEASE PROTEIN GLNP"/>
    <property type="match status" value="1"/>
</dbReference>
<dbReference type="CDD" id="cd06261">
    <property type="entry name" value="TM_PBP2"/>
    <property type="match status" value="1"/>
</dbReference>
<keyword evidence="12" id="KW-0560">Oxidoreductase</keyword>
<evidence type="ECO:0000256" key="5">
    <source>
        <dbReference type="ARBA" id="ARBA00022475"/>
    </source>
</evidence>
<reference evidence="12 13" key="1">
    <citation type="journal article" date="2010" name="J. Bacteriol.">
        <title>Complete genome sequence of "Candidatus Puniceispirillum marinum" IMCC1322, a representative of the SAR116 clade in the Alphaproteobacteria.</title>
        <authorList>
            <person name="Oh H.M."/>
            <person name="Kwon K.K."/>
            <person name="Kang I."/>
            <person name="Kang S.G."/>
            <person name="Lee J.H."/>
            <person name="Kim S.J."/>
            <person name="Cho J.C."/>
        </authorList>
    </citation>
    <scope>NUCLEOTIDE SEQUENCE [LARGE SCALE GENOMIC DNA]</scope>
    <source>
        <strain evidence="12 13">IMCC1322</strain>
    </source>
</reference>
<evidence type="ECO:0000259" key="11">
    <source>
        <dbReference type="PROSITE" id="PS50928"/>
    </source>
</evidence>
<feature type="domain" description="ABC transmembrane type-1" evidence="11">
    <location>
        <begin position="89"/>
        <end position="276"/>
    </location>
</feature>
<feature type="transmembrane region" description="Helical" evidence="10">
    <location>
        <begin position="257"/>
        <end position="279"/>
    </location>
</feature>
<dbReference type="InterPro" id="IPR035906">
    <property type="entry name" value="MetI-like_sf"/>
</dbReference>
<dbReference type="Pfam" id="PF00528">
    <property type="entry name" value="BPD_transp_1"/>
    <property type="match status" value="1"/>
</dbReference>